<evidence type="ECO:0000313" key="10">
    <source>
        <dbReference type="Proteomes" id="UP000199158"/>
    </source>
</evidence>
<keyword evidence="4 8" id="KW-0812">Transmembrane</keyword>
<keyword evidence="7 8" id="KW-0472">Membrane</keyword>
<dbReference type="Pfam" id="PF01496">
    <property type="entry name" value="V_ATPase_I"/>
    <property type="match status" value="1"/>
</dbReference>
<dbReference type="GO" id="GO:0033179">
    <property type="term" value="C:proton-transporting V-type ATPase, V0 domain"/>
    <property type="evidence" value="ECO:0007669"/>
    <property type="project" value="InterPro"/>
</dbReference>
<evidence type="ECO:0000313" key="9">
    <source>
        <dbReference type="EMBL" id="SEM69548.1"/>
    </source>
</evidence>
<dbReference type="GO" id="GO:0016471">
    <property type="term" value="C:vacuolar proton-transporting V-type ATPase complex"/>
    <property type="evidence" value="ECO:0007669"/>
    <property type="project" value="TreeGrafter"/>
</dbReference>
<evidence type="ECO:0000256" key="3">
    <source>
        <dbReference type="ARBA" id="ARBA00022448"/>
    </source>
</evidence>
<dbReference type="RefSeq" id="WP_092752840.1">
    <property type="nucleotide sequence ID" value="NZ_FOCG01000001.1"/>
</dbReference>
<evidence type="ECO:0000256" key="2">
    <source>
        <dbReference type="ARBA" id="ARBA00009904"/>
    </source>
</evidence>
<dbReference type="InterPro" id="IPR002490">
    <property type="entry name" value="V-ATPase_116kDa_su"/>
</dbReference>
<feature type="transmembrane region" description="Helical" evidence="8">
    <location>
        <begin position="472"/>
        <end position="494"/>
    </location>
</feature>
<reference evidence="9 10" key="1">
    <citation type="submission" date="2016-10" db="EMBL/GenBank/DDBJ databases">
        <authorList>
            <person name="de Groot N.N."/>
        </authorList>
    </citation>
    <scope>NUCLEOTIDE SEQUENCE [LARGE SCALE GENOMIC DNA]</scope>
    <source>
        <strain evidence="9 10">CGMCC 1.5070</strain>
    </source>
</reference>
<feature type="transmembrane region" description="Helical" evidence="8">
    <location>
        <begin position="500"/>
        <end position="519"/>
    </location>
</feature>
<feature type="transmembrane region" description="Helical" evidence="8">
    <location>
        <begin position="354"/>
        <end position="377"/>
    </location>
</feature>
<feature type="transmembrane region" description="Helical" evidence="8">
    <location>
        <begin position="594"/>
        <end position="617"/>
    </location>
</feature>
<gene>
    <name evidence="9" type="ORF">SAMN05216180_1312</name>
</gene>
<keyword evidence="3" id="KW-0813">Transport</keyword>
<evidence type="ECO:0000256" key="8">
    <source>
        <dbReference type="SAM" id="Phobius"/>
    </source>
</evidence>
<keyword evidence="6" id="KW-0406">Ion transport</keyword>
<sequence>MSIEKMTLVQITGHVDSLDEVLRKCSDTGRFHPEQPAQLSDKVGGFTQMTEENPYKARLNRIIDIGVSAGIKLKYDAAVNKKIAPEIVDHFLDSFHEELAALSERKRALTAAIEQGQTALVQLRHLDTLDVSFDDLFSCEFLKIRFGRIPVDSYKKLSYYKDRLFFFVNLSEGSTYNWGLYITTLDHEAEVDDIFSSLYFERIRIPEAHGTPGVAKRMFEESLAKDKAELEQVNSRLVKLVQEHQEKFLDIYSSIRFLNESFDLRRYVSVYKNQFHITGFLPVRDEKSFAQSIEPITHVHVEFKPHDSDKRLTTPTKLRNSKLFQPFEMFIDMYGTPSYNEIDPTPFVGITYTLLFGIMFGDVGQGLVITLLGALLWKFKKMSLGRVMTRIGISAACFGMVYGSVFGMEHLLDPFYKNVLGLHEKPVEVMNPLTINNLLIFAIGFGILLIIISMLTNIIIGFKNKDYEKAVFSNNGIAGMVFYVAVLVGVLSRLTGGKSLFTTAYILEFIVAPILVIFLKHPLGKLAKGNKHIKPEDGIGSFILEGFFELFEVVLSFVTNTMSFLRVGGFIISHAGMMAVVLTLTEMMNGSGSIVVMIIGNAFVMALEGFIVGIQALRLEFYEMFSRYFEGQGKPFRPIVIGE</sequence>
<comment type="similarity">
    <text evidence="2">Belongs to the V-ATPase 116 kDa subunit family.</text>
</comment>
<proteinExistence type="inferred from homology"/>
<dbReference type="STRING" id="474960.SAMN05216180_1312"/>
<comment type="subcellular location">
    <subcellularLocation>
        <location evidence="1">Membrane</location>
        <topology evidence="1">Multi-pass membrane protein</topology>
    </subcellularLocation>
</comment>
<name>A0A1H8AI88_9FIRM</name>
<dbReference type="OrthoDB" id="9803814at2"/>
<feature type="transmembrane region" description="Helical" evidence="8">
    <location>
        <begin position="564"/>
        <end position="582"/>
    </location>
</feature>
<organism evidence="9 10">
    <name type="scientific">Hydrogenoanaerobacterium saccharovorans</name>
    <dbReference type="NCBI Taxonomy" id="474960"/>
    <lineage>
        <taxon>Bacteria</taxon>
        <taxon>Bacillati</taxon>
        <taxon>Bacillota</taxon>
        <taxon>Clostridia</taxon>
        <taxon>Eubacteriales</taxon>
        <taxon>Oscillospiraceae</taxon>
        <taxon>Hydrogenoanaerobacterium</taxon>
    </lineage>
</organism>
<evidence type="ECO:0000256" key="7">
    <source>
        <dbReference type="ARBA" id="ARBA00023136"/>
    </source>
</evidence>
<dbReference type="GO" id="GO:0051117">
    <property type="term" value="F:ATPase binding"/>
    <property type="evidence" value="ECO:0007669"/>
    <property type="project" value="TreeGrafter"/>
</dbReference>
<feature type="transmembrane region" description="Helical" evidence="8">
    <location>
        <begin position="438"/>
        <end position="460"/>
    </location>
</feature>
<dbReference type="EMBL" id="FOCG01000001">
    <property type="protein sequence ID" value="SEM69548.1"/>
    <property type="molecule type" value="Genomic_DNA"/>
</dbReference>
<dbReference type="PANTHER" id="PTHR11629:SF63">
    <property type="entry name" value="V-TYPE PROTON ATPASE SUBUNIT A"/>
    <property type="match status" value="1"/>
</dbReference>
<protein>
    <submittedName>
        <fullName evidence="9">V/A-type H+-transporting ATPase subunit I</fullName>
    </submittedName>
</protein>
<dbReference type="PANTHER" id="PTHR11629">
    <property type="entry name" value="VACUOLAR PROTON ATPASES"/>
    <property type="match status" value="1"/>
</dbReference>
<feature type="transmembrane region" description="Helical" evidence="8">
    <location>
        <begin position="389"/>
        <end position="408"/>
    </location>
</feature>
<keyword evidence="5 8" id="KW-1133">Transmembrane helix</keyword>
<dbReference type="AlphaFoldDB" id="A0A1H8AI88"/>
<dbReference type="GO" id="GO:0046961">
    <property type="term" value="F:proton-transporting ATPase activity, rotational mechanism"/>
    <property type="evidence" value="ECO:0007669"/>
    <property type="project" value="InterPro"/>
</dbReference>
<evidence type="ECO:0000256" key="5">
    <source>
        <dbReference type="ARBA" id="ARBA00022989"/>
    </source>
</evidence>
<evidence type="ECO:0000256" key="4">
    <source>
        <dbReference type="ARBA" id="ARBA00022692"/>
    </source>
</evidence>
<accession>A0A1H8AI88</accession>
<evidence type="ECO:0000256" key="1">
    <source>
        <dbReference type="ARBA" id="ARBA00004141"/>
    </source>
</evidence>
<evidence type="ECO:0000256" key="6">
    <source>
        <dbReference type="ARBA" id="ARBA00023065"/>
    </source>
</evidence>
<dbReference type="Proteomes" id="UP000199158">
    <property type="component" value="Unassembled WGS sequence"/>
</dbReference>
<dbReference type="GO" id="GO:0007035">
    <property type="term" value="P:vacuolar acidification"/>
    <property type="evidence" value="ECO:0007669"/>
    <property type="project" value="TreeGrafter"/>
</dbReference>
<keyword evidence="10" id="KW-1185">Reference proteome</keyword>